<sequence>MKNLILIFFAIGALALFNACEKVIDVDLKEADPLIVIEGNISDEFVAHKVTVSRTKAFTENNQVDAVMDAQVSVKDLTLNKLYLFSATNRFGEYKSELFKGAPGHNYELSVKVGNQTYTAQSAMPEKVFLDSLSITAISFFGEERKYVKVNYQDMPNIANQYRYVLYVNNEKVKGYFLDFDRFNDGKYVNSTLFSGDPELKTGDEVKLEFQCVDMNVYRYFFAISQIGGNGGPPTTPANPTSNFNNGALGYFSAYTKEEKSAIIP</sequence>
<evidence type="ECO:0008006" key="4">
    <source>
        <dbReference type="Google" id="ProtNLM"/>
    </source>
</evidence>
<dbReference type="InterPro" id="IPR025345">
    <property type="entry name" value="DUF4249"/>
</dbReference>
<dbReference type="Pfam" id="PF14054">
    <property type="entry name" value="DUF4249"/>
    <property type="match status" value="1"/>
</dbReference>
<reference evidence="2 3" key="1">
    <citation type="submission" date="2016-07" db="EMBL/GenBank/DDBJ databases">
        <title>Genome of Pelobium manganitolerans.</title>
        <authorList>
            <person name="Wu S."/>
            <person name="Wang G."/>
        </authorList>
    </citation>
    <scope>NUCLEOTIDE SEQUENCE [LARGE SCALE GENOMIC DNA]</scope>
    <source>
        <strain evidence="2 3">YS-25</strain>
    </source>
</reference>
<protein>
    <recommendedName>
        <fullName evidence="4">DUF4249 domain-containing protein</fullName>
    </recommendedName>
</protein>
<name>A0A419S4C4_9SPHI</name>
<dbReference type="Proteomes" id="UP000283433">
    <property type="component" value="Unassembled WGS sequence"/>
</dbReference>
<dbReference type="EMBL" id="MBTA01000026">
    <property type="protein sequence ID" value="RKD14503.1"/>
    <property type="molecule type" value="Genomic_DNA"/>
</dbReference>
<keyword evidence="1" id="KW-0732">Signal</keyword>
<feature type="chain" id="PRO_5019218356" description="DUF4249 domain-containing protein" evidence="1">
    <location>
        <begin position="20"/>
        <end position="265"/>
    </location>
</feature>
<dbReference type="AlphaFoldDB" id="A0A419S4C4"/>
<evidence type="ECO:0000256" key="1">
    <source>
        <dbReference type="SAM" id="SignalP"/>
    </source>
</evidence>
<evidence type="ECO:0000313" key="2">
    <source>
        <dbReference type="EMBL" id="RKD14503.1"/>
    </source>
</evidence>
<dbReference type="OrthoDB" id="637707at2"/>
<proteinExistence type="predicted"/>
<comment type="caution">
    <text evidence="2">The sequence shown here is derived from an EMBL/GenBank/DDBJ whole genome shotgun (WGS) entry which is preliminary data.</text>
</comment>
<keyword evidence="3" id="KW-1185">Reference proteome</keyword>
<organism evidence="2 3">
    <name type="scientific">Pelobium manganitolerans</name>
    <dbReference type="NCBI Taxonomy" id="1842495"/>
    <lineage>
        <taxon>Bacteria</taxon>
        <taxon>Pseudomonadati</taxon>
        <taxon>Bacteroidota</taxon>
        <taxon>Sphingobacteriia</taxon>
        <taxon>Sphingobacteriales</taxon>
        <taxon>Sphingobacteriaceae</taxon>
        <taxon>Pelobium</taxon>
    </lineage>
</organism>
<dbReference type="RefSeq" id="WP_120182509.1">
    <property type="nucleotide sequence ID" value="NZ_MBTA01000026.1"/>
</dbReference>
<feature type="signal peptide" evidence="1">
    <location>
        <begin position="1"/>
        <end position="19"/>
    </location>
</feature>
<accession>A0A419S4C4</accession>
<evidence type="ECO:0000313" key="3">
    <source>
        <dbReference type="Proteomes" id="UP000283433"/>
    </source>
</evidence>
<gene>
    <name evidence="2" type="ORF">BCY91_08515</name>
</gene>